<evidence type="ECO:0000256" key="11">
    <source>
        <dbReference type="ARBA" id="ARBA00022840"/>
    </source>
</evidence>
<dbReference type="PROSITE" id="PS50003">
    <property type="entry name" value="PH_DOMAIN"/>
    <property type="match status" value="1"/>
</dbReference>
<evidence type="ECO:0000313" key="25">
    <source>
        <dbReference type="EMBL" id="CAH0403741.1"/>
    </source>
</evidence>
<dbReference type="Proteomes" id="UP001153292">
    <property type="component" value="Chromosome 25"/>
</dbReference>
<dbReference type="InterPro" id="IPR031597">
    <property type="entry name" value="KELK"/>
</dbReference>
<evidence type="ECO:0000256" key="1">
    <source>
        <dbReference type="ARBA" id="ARBA00005719"/>
    </source>
</evidence>
<evidence type="ECO:0000313" key="26">
    <source>
        <dbReference type="Proteomes" id="UP001153292"/>
    </source>
</evidence>
<dbReference type="PROSITE" id="PS50878">
    <property type="entry name" value="RT_POL"/>
    <property type="match status" value="1"/>
</dbReference>
<dbReference type="SUPFAM" id="SSF56672">
    <property type="entry name" value="DNA/RNA polymerases"/>
    <property type="match status" value="1"/>
</dbReference>
<evidence type="ECO:0000256" key="4">
    <source>
        <dbReference type="ARBA" id="ARBA00022553"/>
    </source>
</evidence>
<evidence type="ECO:0000256" key="7">
    <source>
        <dbReference type="ARBA" id="ARBA00022741"/>
    </source>
</evidence>
<dbReference type="EC" id="2.7.11.1" evidence="2"/>
<evidence type="ECO:0000256" key="12">
    <source>
        <dbReference type="ARBA" id="ARBA00023054"/>
    </source>
</evidence>
<dbReference type="Pfam" id="PF00130">
    <property type="entry name" value="C1_1"/>
    <property type="match status" value="1"/>
</dbReference>
<dbReference type="InterPro" id="IPR043502">
    <property type="entry name" value="DNA/RNA_pol_sf"/>
</dbReference>
<dbReference type="InterPro" id="IPR043128">
    <property type="entry name" value="Rev_trsase/Diguanyl_cyclase"/>
</dbReference>
<feature type="domain" description="Reverse transcriptase" evidence="22">
    <location>
        <begin position="1987"/>
        <end position="2252"/>
    </location>
</feature>
<dbReference type="InterPro" id="IPR002219">
    <property type="entry name" value="PKC_DAG/PE"/>
</dbReference>
<dbReference type="Gene3D" id="3.30.70.270">
    <property type="match status" value="1"/>
</dbReference>
<dbReference type="SMART" id="SM00285">
    <property type="entry name" value="PBD"/>
    <property type="match status" value="1"/>
</dbReference>
<dbReference type="InterPro" id="IPR050839">
    <property type="entry name" value="Rho-assoc_Ser/Thr_Kinase"/>
</dbReference>
<keyword evidence="8" id="KW-0863">Zinc-finger</keyword>
<dbReference type="Pfam" id="PF00780">
    <property type="entry name" value="CNH"/>
    <property type="match status" value="1"/>
</dbReference>
<evidence type="ECO:0000256" key="15">
    <source>
        <dbReference type="SAM" id="Coils"/>
    </source>
</evidence>
<feature type="region of interest" description="Disordered" evidence="16">
    <location>
        <begin position="847"/>
        <end position="870"/>
    </location>
</feature>
<dbReference type="PANTHER" id="PTHR22988">
    <property type="entry name" value="MYOTONIC DYSTROPHY S/T KINASE-RELATED"/>
    <property type="match status" value="1"/>
</dbReference>
<evidence type="ECO:0000256" key="2">
    <source>
        <dbReference type="ARBA" id="ARBA00012513"/>
    </source>
</evidence>
<organism evidence="25 26">
    <name type="scientific">Chilo suppressalis</name>
    <name type="common">Asiatic rice borer moth</name>
    <dbReference type="NCBI Taxonomy" id="168631"/>
    <lineage>
        <taxon>Eukaryota</taxon>
        <taxon>Metazoa</taxon>
        <taxon>Ecdysozoa</taxon>
        <taxon>Arthropoda</taxon>
        <taxon>Hexapoda</taxon>
        <taxon>Insecta</taxon>
        <taxon>Pterygota</taxon>
        <taxon>Neoptera</taxon>
        <taxon>Endopterygota</taxon>
        <taxon>Lepidoptera</taxon>
        <taxon>Glossata</taxon>
        <taxon>Ditrysia</taxon>
        <taxon>Pyraloidea</taxon>
        <taxon>Crambidae</taxon>
        <taxon>Crambinae</taxon>
        <taxon>Chilo</taxon>
    </lineage>
</organism>
<keyword evidence="26" id="KW-1185">Reference proteome</keyword>
<dbReference type="InterPro" id="IPR001180">
    <property type="entry name" value="CNH_dom"/>
</dbReference>
<dbReference type="PROSITE" id="PS50219">
    <property type="entry name" value="CNH"/>
    <property type="match status" value="1"/>
</dbReference>
<keyword evidence="5" id="KW-0808">Transferase</keyword>
<keyword evidence="9" id="KW-0418">Kinase</keyword>
<dbReference type="Pfam" id="PF15796">
    <property type="entry name" value="KELK"/>
    <property type="match status" value="1"/>
</dbReference>
<dbReference type="SMART" id="SM00233">
    <property type="entry name" value="PH"/>
    <property type="match status" value="1"/>
</dbReference>
<dbReference type="CDD" id="cd20809">
    <property type="entry name" value="C1_MRCK"/>
    <property type="match status" value="1"/>
</dbReference>
<dbReference type="InterPro" id="IPR017892">
    <property type="entry name" value="Pkinase_C"/>
</dbReference>
<dbReference type="SMART" id="SM00133">
    <property type="entry name" value="S_TK_X"/>
    <property type="match status" value="1"/>
</dbReference>
<dbReference type="InterPro" id="IPR001849">
    <property type="entry name" value="PH_domain"/>
</dbReference>
<feature type="region of interest" description="Disordered" evidence="16">
    <location>
        <begin position="442"/>
        <end position="464"/>
    </location>
</feature>
<dbReference type="InterPro" id="IPR002156">
    <property type="entry name" value="RNaseH_domain"/>
</dbReference>
<reference evidence="25" key="1">
    <citation type="submission" date="2021-12" db="EMBL/GenBank/DDBJ databases">
        <authorList>
            <person name="King R."/>
        </authorList>
    </citation>
    <scope>NUCLEOTIDE SEQUENCE</scope>
</reference>
<evidence type="ECO:0000256" key="10">
    <source>
        <dbReference type="ARBA" id="ARBA00022833"/>
    </source>
</evidence>
<proteinExistence type="inferred from homology"/>
<keyword evidence="11" id="KW-0067">ATP-binding</keyword>
<dbReference type="Pfam" id="PF00078">
    <property type="entry name" value="RVT_1"/>
    <property type="match status" value="1"/>
</dbReference>
<evidence type="ECO:0000259" key="23">
    <source>
        <dbReference type="PROSITE" id="PS50879"/>
    </source>
</evidence>
<evidence type="ECO:0000259" key="19">
    <source>
        <dbReference type="PROSITE" id="PS50081"/>
    </source>
</evidence>
<evidence type="ECO:0000256" key="14">
    <source>
        <dbReference type="ARBA" id="ARBA00048679"/>
    </source>
</evidence>
<keyword evidence="10" id="KW-0862">Zinc</keyword>
<comment type="catalytic activity">
    <reaction evidence="14">
        <text>L-seryl-[protein] + ATP = O-phospho-L-seryl-[protein] + ADP + H(+)</text>
        <dbReference type="Rhea" id="RHEA:17989"/>
        <dbReference type="Rhea" id="RHEA-COMP:9863"/>
        <dbReference type="Rhea" id="RHEA-COMP:11604"/>
        <dbReference type="ChEBI" id="CHEBI:15378"/>
        <dbReference type="ChEBI" id="CHEBI:29999"/>
        <dbReference type="ChEBI" id="CHEBI:30616"/>
        <dbReference type="ChEBI" id="CHEBI:83421"/>
        <dbReference type="ChEBI" id="CHEBI:456216"/>
        <dbReference type="EC" id="2.7.11.1"/>
    </reaction>
</comment>
<feature type="domain" description="Protein kinase" evidence="18">
    <location>
        <begin position="100"/>
        <end position="371"/>
    </location>
</feature>
<evidence type="ECO:0000259" key="17">
    <source>
        <dbReference type="PROSITE" id="PS50003"/>
    </source>
</evidence>
<dbReference type="Gene3D" id="3.30.420.10">
    <property type="entry name" value="Ribonuclease H-like superfamily/Ribonuclease H"/>
    <property type="match status" value="1"/>
</dbReference>
<dbReference type="Pfam" id="PF25346">
    <property type="entry name" value="PH_MRCK"/>
    <property type="match status" value="1"/>
</dbReference>
<sequence>MSDEEDSSPDMALVPITNVPILGVKRLKQIETMFLSRRLQGPRASAAGLSVETLLDVLLVLYDECCNSSLRREKAVADFIQYAKPIVTALKRLRLSRDDFELVKVIGRGAFGEVCVVRASFMQGADGGVNMAAASGGTVSTTTGERVYAMKILNKWEMLKRAETACFQEERDVLVFGDRRWITNLHYAFQDEHNLYLVMDYYCGGDLLTLLSKFEDRLPEDMAKFYIAEMILAIHSVHELRYVHRDIKPDNVLLDASGHIRLADFGSCLRLGEDGKAMEDGQGRYGSECDWWSLGVCMYEMLFGETPFYAESLVETYGKIMNHARSFHCPPDEHAAQVSEEAKDLIRRLICASETRLGKNGLQDFKNHDWFAGLEWENLREMQAPFVPDVSSPTDTSNFDVDDTDIRLSEAVPPSAASSAFSGLHLPFVGFTFTGGSRLSDLGAPPTPLSPAKNAPSQAPSNAGDRAALKALERENALLAHTIAELRAGLTMDSEAPPDDLVQLKEELAVLTKRNADLEAQVKCYEQLNSGVTMQEMTCSPQEMALRLRDLESTISNLTIEKEELTKDKTDSLEKLKLQDKELKDALAQRKLAMTEYNEVTDKLSELRQQKQKLSRQVRDKEEELEVAMQKIDALRQDIRRADKGRRELETRLDSALAEATKERKLREENARSARVETAVPTGAAADVARLQHEVDSLEMQYKESLAQQQARYNAELASLRDQLHENDAVRSVLNRELQTSKEKLENRRLEQMSDNEDRQMLINENRKLAKDLDAMAENGRRWQAERRQMELELEELRAKRDSMQHWETQIADIIRWVADEKEARGYLQALATKMTEELEYLKHASASRGVAPSSPPGAAPGTGGWRNRRSQKLDKMEILTLQSSLHSEIQAKQAVGEELSRTRAELLASQRELVETRQRLESLNRDMKHKEQHIRDMQARLEQHAPHPPGNCFLDRPPSQMSYLDQFLKEAPTERHYDNVPSINNEQKMSPQYRYRNNQYCCNAKIMYGSQQSAVLSGSIDSQDEVDPRAASPASSKSSPSEVSTDPSLGPAVPGKQKVHQFLVRTFSSPTKCNHCTSLMIGLTRQGVVCETCGLAVHTRCCGRVAARCPLPPERSRRPLGIDPARGQGTAYEGYVKVPKPGGVKKGWMRQFVVVCDFKLFLYDISQDRNALPSVCVSQVLDMRDPEFSVTSVKDSDVIHASKRDIPCIFRISTSQLEGGKRSHTLMLAESESEKTKWVVALSELHRILKRNNLPDKCVYSACVVVEGGGSACSALRGALCACVIEGTRICVGGDNGLALLDLERGELTPRRHHAPISRLLHVPAEQLLVVIAGRGRHVRLVPIRALECSEVECVKLAESKGAVDITAGELHASAYGFAVVCKRQNSYVVNVYEITRTAARRCRIAELRAPSAVLSVQLARGKLILGYRGGFAQHPLPDPRRPHIEHPAVSLVHPENQVNLFLSHSGARPLACAPVPQTTDTLLVFNSLALYVDRHGHRARDTELMYTAHPQHHAVNETHLLIFTATHIDIYDIESGEWVQTINIPNARPLDENGWVVAVGGGGNGFPFSSDAPPYILYLRPLFAPGPLSVDLLSSWGNNKRRFSIREQSHQAIEAHNRLSQGRSRLISAPTNFAHLSHMGPGDGIRSQRLLDLPTTVETADTTPQMYSSRESSKRTSPLTISHGTGSYNGSWGAGRAREPPSEAPPSPPLPHHRPMDRSLGGGSQGSGSVLLERSITPLSLGSMSSLHDVLKSYKNIKKRNFKLADWQNYKRLTKSAFNSCNLDRNVQEMYNYFYEQIITSADKSIPFKIYNLNPATKFKPKEYWNPTLSHIVAQLRLALKTFRKNPTPENLKRFQNKVSEAQRLIKKAKAVSWQKFCTSFEETTTVSDMWRRMKWIKGGQQPRQYPSEEKLNELLCSLTPDSAQNTCPMFNSKNELLESDFTLQELNNCIKSKDTSPGEDDITYSMIFNLADEGKQYLLTLYNMIFHSSYVPEQWRDISIIPIPKLNSDKLRPISLISCLCKILHSMIAKRIEWYIEKHKVISPYTTGFRRCHSTVDCLVRFVTEIQLRYTKNVPTLACFLDVENAYNNISIDSVTVALDELRIGRSICKYLWLYLSERHLKIKTLVDNKIITRWTHKGLAQGDPISPLLFNIAIYKICNKITETSVYQYADDFVIFISNKNINTCTINMQRAINNITNLLKELGLDLAPSKSKICLFSRGFKRYNIDLIINNYPIPLSENVRYLGMCIDRCLRWKKHVNEIAETCQKYLNLLNVLAGSAWGVHPKHLRTLYISLIRSRLDYGCFLYHNCAKTKLYKLEKIQNQALRIIGGFIRSSPIHVMQSELGMQPLFIRRKYLAYKYCLKALSFHNNVTVELLTELNTNFENSYWRNKTKPLLPILVRETAESNVSSDYPLNMYTLDVWISRINLRGIVISNLECIKEAKDNYETNSIKQNVVIELNKKYNDCTKIYTDGSKSITGLGAAYVCPSRGAKACFKVLTDVSVMSLELIAIHEAITYSINEGLCKIVIMSDSKSAIQHLNRCVSGKRGVPVAYKILQKLHEINSSGKSIKLQWVPSHIGISGNEEADRLAKEASIEGENASVKPFYSETLSKYIKSCYLNWKEYFDERSKEKVIWYKTIQSQPLRIPWFINLTSSRHFVVTLNRLRSGHYPCNKFGHLMKKIESPNCEVCCVVEDLQHLLMDCVRYQNERQEFIKKCKLNMSDIGVFHSVLAQPVSEEARMLSGLKWARACSLKTAVVALRPLTPTLWTPDETD</sequence>
<dbReference type="CDD" id="cd09276">
    <property type="entry name" value="Rnase_HI_RT_non_LTR"/>
    <property type="match status" value="1"/>
</dbReference>
<dbReference type="InterPro" id="IPR057529">
    <property type="entry name" value="MRCK/ROCK_PH"/>
</dbReference>
<name>A0ABN8B628_CHISP</name>
<dbReference type="SUPFAM" id="SSF57889">
    <property type="entry name" value="Cysteine-rich domain"/>
    <property type="match status" value="1"/>
</dbReference>
<dbReference type="InterPro" id="IPR012337">
    <property type="entry name" value="RNaseH-like_sf"/>
</dbReference>
<dbReference type="PROSITE" id="PS50011">
    <property type="entry name" value="PROTEIN_KINASE_DOM"/>
    <property type="match status" value="1"/>
</dbReference>
<feature type="domain" description="RNase H type-1" evidence="23">
    <location>
        <begin position="2467"/>
        <end position="2599"/>
    </location>
</feature>
<dbReference type="PROSITE" id="PS00108">
    <property type="entry name" value="PROTEIN_KINASE_ST"/>
    <property type="match status" value="1"/>
</dbReference>
<dbReference type="InterPro" id="IPR046349">
    <property type="entry name" value="C1-like_sf"/>
</dbReference>
<dbReference type="CDD" id="cd00132">
    <property type="entry name" value="CRIB"/>
    <property type="match status" value="1"/>
</dbReference>
<feature type="region of interest" description="Disordered" evidence="16">
    <location>
        <begin position="1019"/>
        <end position="1055"/>
    </location>
</feature>
<feature type="domain" description="Phorbol-ester/DAG-type" evidence="19">
    <location>
        <begin position="1060"/>
        <end position="1110"/>
    </location>
</feature>
<evidence type="ECO:0000256" key="5">
    <source>
        <dbReference type="ARBA" id="ARBA00022679"/>
    </source>
</evidence>
<feature type="domain" description="PH" evidence="17">
    <location>
        <begin position="1130"/>
        <end position="1248"/>
    </location>
</feature>
<gene>
    <name evidence="25" type="ORF">CHILSU_LOCUS7026</name>
</gene>
<dbReference type="Gene3D" id="2.30.29.30">
    <property type="entry name" value="Pleckstrin-homology domain (PH domain)/Phosphotyrosine-binding domain (PTB)"/>
    <property type="match status" value="1"/>
</dbReference>
<dbReference type="CDD" id="cd05597">
    <property type="entry name" value="STKc_DMPK_like"/>
    <property type="match status" value="1"/>
</dbReference>
<keyword evidence="12 15" id="KW-0175">Coiled coil</keyword>
<dbReference type="InterPro" id="IPR036397">
    <property type="entry name" value="RNaseH_sf"/>
</dbReference>
<dbReference type="InterPro" id="IPR000095">
    <property type="entry name" value="CRIB_dom"/>
</dbReference>
<dbReference type="Gene3D" id="1.10.510.10">
    <property type="entry name" value="Transferase(Phosphotransferase) domain 1"/>
    <property type="match status" value="1"/>
</dbReference>
<keyword evidence="7" id="KW-0547">Nucleotide-binding</keyword>
<feature type="compositionally biased region" description="Low complexity" evidence="16">
    <location>
        <begin position="1031"/>
        <end position="1049"/>
    </location>
</feature>
<dbReference type="InterPro" id="IPR000719">
    <property type="entry name" value="Prot_kinase_dom"/>
</dbReference>
<dbReference type="PROSITE" id="PS50879">
    <property type="entry name" value="RNASE_H_1"/>
    <property type="match status" value="1"/>
</dbReference>
<protein>
    <recommendedName>
        <fullName evidence="2">non-specific serine/threonine protein kinase</fullName>
        <ecNumber evidence="2">2.7.11.1</ecNumber>
    </recommendedName>
</protein>
<dbReference type="Gene3D" id="3.30.60.20">
    <property type="match status" value="1"/>
</dbReference>
<evidence type="ECO:0000256" key="16">
    <source>
        <dbReference type="SAM" id="MobiDB-lite"/>
    </source>
</evidence>
<keyword evidence="4" id="KW-0597">Phosphoprotein</keyword>
<evidence type="ECO:0000256" key="6">
    <source>
        <dbReference type="ARBA" id="ARBA00022723"/>
    </source>
</evidence>
<dbReference type="InterPro" id="IPR011993">
    <property type="entry name" value="PH-like_dom_sf"/>
</dbReference>
<keyword evidence="6" id="KW-0479">Metal-binding</keyword>
<dbReference type="Gene3D" id="3.30.200.20">
    <property type="entry name" value="Phosphorylase Kinase, domain 1"/>
    <property type="match status" value="1"/>
</dbReference>
<dbReference type="PROSITE" id="PS50108">
    <property type="entry name" value="CRIB"/>
    <property type="match status" value="1"/>
</dbReference>
<feature type="coiled-coil region" evidence="15">
    <location>
        <begin position="469"/>
        <end position="800"/>
    </location>
</feature>
<dbReference type="SUPFAM" id="SSF53098">
    <property type="entry name" value="Ribonuclease H-like"/>
    <property type="match status" value="1"/>
</dbReference>
<evidence type="ECO:0000259" key="21">
    <source>
        <dbReference type="PROSITE" id="PS50219"/>
    </source>
</evidence>
<dbReference type="PROSITE" id="PS50081">
    <property type="entry name" value="ZF_DAG_PE_2"/>
    <property type="match status" value="1"/>
</dbReference>
<dbReference type="InterPro" id="IPR011009">
    <property type="entry name" value="Kinase-like_dom_sf"/>
</dbReference>
<accession>A0ABN8B628</accession>
<dbReference type="InterPro" id="IPR000961">
    <property type="entry name" value="AGC-kinase_C"/>
</dbReference>
<dbReference type="Pfam" id="PF00075">
    <property type="entry name" value="RNase_H"/>
    <property type="match status" value="1"/>
</dbReference>
<feature type="coiled-coil region" evidence="15">
    <location>
        <begin position="900"/>
        <end position="941"/>
    </location>
</feature>
<dbReference type="CDD" id="cd01243">
    <property type="entry name" value="PH_MRCK"/>
    <property type="match status" value="1"/>
</dbReference>
<comment type="similarity">
    <text evidence="1">Belongs to the protein kinase superfamily. AGC Ser/Thr protein kinase family. DMPK subfamily.</text>
</comment>
<dbReference type="Pfam" id="PF00069">
    <property type="entry name" value="Pkinase"/>
    <property type="match status" value="1"/>
</dbReference>
<dbReference type="SMART" id="SM00220">
    <property type="entry name" value="S_TKc"/>
    <property type="match status" value="1"/>
</dbReference>
<dbReference type="Pfam" id="PF00433">
    <property type="entry name" value="Pkinase_C"/>
    <property type="match status" value="1"/>
</dbReference>
<dbReference type="SMART" id="SM00036">
    <property type="entry name" value="CNH"/>
    <property type="match status" value="1"/>
</dbReference>
<dbReference type="SUPFAM" id="SSF50729">
    <property type="entry name" value="PH domain-like"/>
    <property type="match status" value="1"/>
</dbReference>
<dbReference type="PROSITE" id="PS51285">
    <property type="entry name" value="AGC_KINASE_CTER"/>
    <property type="match status" value="1"/>
</dbReference>
<evidence type="ECO:0000256" key="9">
    <source>
        <dbReference type="ARBA" id="ARBA00022777"/>
    </source>
</evidence>
<evidence type="ECO:0000256" key="13">
    <source>
        <dbReference type="ARBA" id="ARBA00047899"/>
    </source>
</evidence>
<evidence type="ECO:0000259" key="18">
    <source>
        <dbReference type="PROSITE" id="PS50011"/>
    </source>
</evidence>
<evidence type="ECO:0000259" key="20">
    <source>
        <dbReference type="PROSITE" id="PS50108"/>
    </source>
</evidence>
<feature type="domain" description="AGC-kinase C-terminal" evidence="24">
    <location>
        <begin position="372"/>
        <end position="443"/>
    </location>
</feature>
<comment type="catalytic activity">
    <reaction evidence="13">
        <text>L-threonyl-[protein] + ATP = O-phospho-L-threonyl-[protein] + ADP + H(+)</text>
        <dbReference type="Rhea" id="RHEA:46608"/>
        <dbReference type="Rhea" id="RHEA-COMP:11060"/>
        <dbReference type="Rhea" id="RHEA-COMP:11605"/>
        <dbReference type="ChEBI" id="CHEBI:15378"/>
        <dbReference type="ChEBI" id="CHEBI:30013"/>
        <dbReference type="ChEBI" id="CHEBI:30616"/>
        <dbReference type="ChEBI" id="CHEBI:61977"/>
        <dbReference type="ChEBI" id="CHEBI:456216"/>
        <dbReference type="EC" id="2.7.11.1"/>
    </reaction>
</comment>
<evidence type="ECO:0000256" key="3">
    <source>
        <dbReference type="ARBA" id="ARBA00022527"/>
    </source>
</evidence>
<keyword evidence="3" id="KW-0723">Serine/threonine-protein kinase</keyword>
<dbReference type="InterPro" id="IPR008271">
    <property type="entry name" value="Ser/Thr_kinase_AS"/>
</dbReference>
<dbReference type="PANTHER" id="PTHR22988:SF66">
    <property type="entry name" value="SERINE_THREONINE-PROTEIN KINASE GENGHIS KHAN"/>
    <property type="match status" value="1"/>
</dbReference>
<dbReference type="PROSITE" id="PS00479">
    <property type="entry name" value="ZF_DAG_PE_1"/>
    <property type="match status" value="1"/>
</dbReference>
<evidence type="ECO:0000256" key="8">
    <source>
        <dbReference type="ARBA" id="ARBA00022771"/>
    </source>
</evidence>
<dbReference type="InterPro" id="IPR000477">
    <property type="entry name" value="RT_dom"/>
</dbReference>
<feature type="compositionally biased region" description="Polar residues" evidence="16">
    <location>
        <begin position="1659"/>
        <end position="1692"/>
    </location>
</feature>
<feature type="region of interest" description="Disordered" evidence="16">
    <location>
        <begin position="1659"/>
        <end position="1731"/>
    </location>
</feature>
<feature type="domain" description="CRIB" evidence="20">
    <location>
        <begin position="1629"/>
        <end position="1642"/>
    </location>
</feature>
<dbReference type="CDD" id="cd01650">
    <property type="entry name" value="RT_nLTR_like"/>
    <property type="match status" value="1"/>
</dbReference>
<dbReference type="SMART" id="SM00109">
    <property type="entry name" value="C1"/>
    <property type="match status" value="1"/>
</dbReference>
<evidence type="ECO:0000259" key="24">
    <source>
        <dbReference type="PROSITE" id="PS51285"/>
    </source>
</evidence>
<feature type="domain" description="CNH" evidence="21">
    <location>
        <begin position="1277"/>
        <end position="1559"/>
    </location>
</feature>
<evidence type="ECO:0000259" key="22">
    <source>
        <dbReference type="PROSITE" id="PS50878"/>
    </source>
</evidence>
<dbReference type="SUPFAM" id="SSF56112">
    <property type="entry name" value="Protein kinase-like (PK-like)"/>
    <property type="match status" value="1"/>
</dbReference>
<dbReference type="EMBL" id="OU963918">
    <property type="protein sequence ID" value="CAH0403741.1"/>
    <property type="molecule type" value="Genomic_DNA"/>
</dbReference>